<organism evidence="10 11">
    <name type="scientific">Chrysochromulina tobinii</name>
    <dbReference type="NCBI Taxonomy" id="1460289"/>
    <lineage>
        <taxon>Eukaryota</taxon>
        <taxon>Haptista</taxon>
        <taxon>Haptophyta</taxon>
        <taxon>Prymnesiophyceae</taxon>
        <taxon>Prymnesiales</taxon>
        <taxon>Chrysochromulinaceae</taxon>
        <taxon>Chrysochromulina</taxon>
    </lineage>
</organism>
<evidence type="ECO:0000256" key="6">
    <source>
        <dbReference type="ARBA" id="ARBA00022840"/>
    </source>
</evidence>
<evidence type="ECO:0000313" key="10">
    <source>
        <dbReference type="EMBL" id="KOO31316.1"/>
    </source>
</evidence>
<keyword evidence="2" id="KW-0723">Serine/threonine-protein kinase</keyword>
<dbReference type="AlphaFoldDB" id="A0A0M0JXC5"/>
<dbReference type="PROSITE" id="PS00107">
    <property type="entry name" value="PROTEIN_KINASE_ATP"/>
    <property type="match status" value="1"/>
</dbReference>
<evidence type="ECO:0000259" key="9">
    <source>
        <dbReference type="PROSITE" id="PS50011"/>
    </source>
</evidence>
<keyword evidence="6 7" id="KW-0067">ATP-binding</keyword>
<keyword evidence="4 7" id="KW-0547">Nucleotide-binding</keyword>
<feature type="domain" description="Protein kinase" evidence="9">
    <location>
        <begin position="113"/>
        <end position="411"/>
    </location>
</feature>
<proteinExistence type="inferred from homology"/>
<evidence type="ECO:0000256" key="5">
    <source>
        <dbReference type="ARBA" id="ARBA00022777"/>
    </source>
</evidence>
<feature type="binding site" evidence="7">
    <location>
        <position position="142"/>
    </location>
    <ligand>
        <name>ATP</name>
        <dbReference type="ChEBI" id="CHEBI:30616"/>
    </ligand>
</feature>
<dbReference type="GO" id="GO:0005737">
    <property type="term" value="C:cytoplasm"/>
    <property type="evidence" value="ECO:0007669"/>
    <property type="project" value="TreeGrafter"/>
</dbReference>
<dbReference type="GO" id="GO:0004674">
    <property type="term" value="F:protein serine/threonine kinase activity"/>
    <property type="evidence" value="ECO:0007669"/>
    <property type="project" value="UniProtKB-KW"/>
</dbReference>
<dbReference type="SMART" id="SM00220">
    <property type="entry name" value="S_TKc"/>
    <property type="match status" value="1"/>
</dbReference>
<dbReference type="PANTHER" id="PTHR24058:SF22">
    <property type="entry name" value="DUAL SPECIFICITY TYROSINE-PHOSPHORYLATION-REGULATED KINASE 4"/>
    <property type="match status" value="1"/>
</dbReference>
<dbReference type="SUPFAM" id="SSF56112">
    <property type="entry name" value="Protein kinase-like (PK-like)"/>
    <property type="match status" value="1"/>
</dbReference>
<dbReference type="PROSITE" id="PS00108">
    <property type="entry name" value="PROTEIN_KINASE_ST"/>
    <property type="match status" value="1"/>
</dbReference>
<dbReference type="InterPro" id="IPR000719">
    <property type="entry name" value="Prot_kinase_dom"/>
</dbReference>
<protein>
    <recommendedName>
        <fullName evidence="9">Protein kinase domain-containing protein</fullName>
    </recommendedName>
</protein>
<dbReference type="GO" id="GO:0005524">
    <property type="term" value="F:ATP binding"/>
    <property type="evidence" value="ECO:0007669"/>
    <property type="project" value="UniProtKB-UniRule"/>
</dbReference>
<feature type="compositionally biased region" description="Low complexity" evidence="8">
    <location>
        <begin position="1"/>
        <end position="27"/>
    </location>
</feature>
<dbReference type="Pfam" id="PF00069">
    <property type="entry name" value="Pkinase"/>
    <property type="match status" value="1"/>
</dbReference>
<evidence type="ECO:0000256" key="2">
    <source>
        <dbReference type="ARBA" id="ARBA00022527"/>
    </source>
</evidence>
<dbReference type="Gene3D" id="3.30.200.20">
    <property type="entry name" value="Phosphorylase Kinase, domain 1"/>
    <property type="match status" value="1"/>
</dbReference>
<sequence>HQLPPSSHAPPAAQPRADDGGSTSGNDGRLGGGSLGLGFGVSLSGDEVLRGLGTTGLTEYERAEIRDVGTVYWAGETASKPRATLLPGEHNHGYDDERGDYHVTLHDHLNYRYEVLGVVGRGAFGQVLRAFDHQMQRPVAIKVIRNKARFHKQALVEAKAKVLRTVAEYDPRDECHCLRLHEHFSFRGHLCLACELLSMSLYEFLKANCFMGVSLPLIRRFAVQLLEALRFLRQREIVHCDLKPENILLTTPGRSAIKLVDFGSSCFDAQPVYAYIQSRFYRAPEVLLGRPYFCAIDIWSLGCVLAELFTGNPLFAGESEVEQLCCVMEVLGPPPPELAKEASRRKTFFDEHGQPRLVTNSKGLRRRPGSTDIMGALRCSDAGFVSFLEGCLRWEASSRFTPDEALRHEWILDGQPPAGGGAGGGAGASGGSGGFSAALASPRCLGGAAGGATPTETRLRLSRPSEGIGGTLHSPRPMALSHLGTSGGGGGVGRLSSQVPRQVPTASGGSRDVAALACSSPRELAALNMRPRELPLRLAPLAKPAPPGAAILAAAGVEPSLLDWVRTQDT</sequence>
<dbReference type="EMBL" id="JWZX01002042">
    <property type="protein sequence ID" value="KOO31316.1"/>
    <property type="molecule type" value="Genomic_DNA"/>
</dbReference>
<dbReference type="CDD" id="cd14210">
    <property type="entry name" value="PKc_DYRK"/>
    <property type="match status" value="1"/>
</dbReference>
<evidence type="ECO:0000313" key="11">
    <source>
        <dbReference type="Proteomes" id="UP000037460"/>
    </source>
</evidence>
<comment type="caution">
    <text evidence="10">The sequence shown here is derived from an EMBL/GenBank/DDBJ whole genome shotgun (WGS) entry which is preliminary data.</text>
</comment>
<feature type="region of interest" description="Disordered" evidence="8">
    <location>
        <begin position="449"/>
        <end position="509"/>
    </location>
</feature>
<dbReference type="InterPro" id="IPR017441">
    <property type="entry name" value="Protein_kinase_ATP_BS"/>
</dbReference>
<dbReference type="GO" id="GO:0005856">
    <property type="term" value="C:cytoskeleton"/>
    <property type="evidence" value="ECO:0007669"/>
    <property type="project" value="TreeGrafter"/>
</dbReference>
<feature type="region of interest" description="Disordered" evidence="8">
    <location>
        <begin position="1"/>
        <end position="31"/>
    </location>
</feature>
<dbReference type="PANTHER" id="PTHR24058">
    <property type="entry name" value="DUAL SPECIFICITY PROTEIN KINASE"/>
    <property type="match status" value="1"/>
</dbReference>
<keyword evidence="3" id="KW-0808">Transferase</keyword>
<evidence type="ECO:0000256" key="3">
    <source>
        <dbReference type="ARBA" id="ARBA00022679"/>
    </source>
</evidence>
<comment type="similarity">
    <text evidence="1">Belongs to the protein kinase superfamily. CMGC Ser/Thr protein kinase family. MNB/DYRK subfamily.</text>
</comment>
<feature type="non-terminal residue" evidence="10">
    <location>
        <position position="1"/>
    </location>
</feature>
<dbReference type="Proteomes" id="UP000037460">
    <property type="component" value="Unassembled WGS sequence"/>
</dbReference>
<dbReference type="Gene3D" id="1.10.510.10">
    <property type="entry name" value="Transferase(Phosphotransferase) domain 1"/>
    <property type="match status" value="1"/>
</dbReference>
<feature type="compositionally biased region" description="Polar residues" evidence="8">
    <location>
        <begin position="498"/>
        <end position="508"/>
    </location>
</feature>
<gene>
    <name evidence="10" type="ORF">Ctob_005347</name>
</gene>
<keyword evidence="11" id="KW-1185">Reference proteome</keyword>
<evidence type="ECO:0000256" key="1">
    <source>
        <dbReference type="ARBA" id="ARBA00008867"/>
    </source>
</evidence>
<name>A0A0M0JXC5_9EUKA</name>
<evidence type="ECO:0000256" key="4">
    <source>
        <dbReference type="ARBA" id="ARBA00022741"/>
    </source>
</evidence>
<dbReference type="InterPro" id="IPR008271">
    <property type="entry name" value="Ser/Thr_kinase_AS"/>
</dbReference>
<reference evidence="11" key="1">
    <citation type="journal article" date="2015" name="PLoS Genet.">
        <title>Genome Sequence and Transcriptome Analyses of Chrysochromulina tobin: Metabolic Tools for Enhanced Algal Fitness in the Prominent Order Prymnesiales (Haptophyceae).</title>
        <authorList>
            <person name="Hovde B.T."/>
            <person name="Deodato C.R."/>
            <person name="Hunsperger H.M."/>
            <person name="Ryken S.A."/>
            <person name="Yost W."/>
            <person name="Jha R.K."/>
            <person name="Patterson J."/>
            <person name="Monnat R.J. Jr."/>
            <person name="Barlow S.B."/>
            <person name="Starkenburg S.R."/>
            <person name="Cattolico R.A."/>
        </authorList>
    </citation>
    <scope>NUCLEOTIDE SEQUENCE</scope>
    <source>
        <strain evidence="11">CCMP291</strain>
    </source>
</reference>
<dbReference type="InterPro" id="IPR050494">
    <property type="entry name" value="Ser_Thr_dual-spec_kinase"/>
</dbReference>
<dbReference type="PROSITE" id="PS50011">
    <property type="entry name" value="PROTEIN_KINASE_DOM"/>
    <property type="match status" value="1"/>
</dbReference>
<evidence type="ECO:0000256" key="8">
    <source>
        <dbReference type="SAM" id="MobiDB-lite"/>
    </source>
</evidence>
<accession>A0A0M0JXC5</accession>
<evidence type="ECO:0000256" key="7">
    <source>
        <dbReference type="PROSITE-ProRule" id="PRU10141"/>
    </source>
</evidence>
<dbReference type="InterPro" id="IPR011009">
    <property type="entry name" value="Kinase-like_dom_sf"/>
</dbReference>
<dbReference type="OrthoDB" id="9332038at2759"/>
<keyword evidence="5" id="KW-0418">Kinase</keyword>